<gene>
    <name evidence="2" type="ORF">GCM10022276_02320</name>
</gene>
<feature type="domain" description="EAL" evidence="1">
    <location>
        <begin position="24"/>
        <end position="273"/>
    </location>
</feature>
<comment type="caution">
    <text evidence="2">The sequence shown here is derived from an EMBL/GenBank/DDBJ whole genome shotgun (WGS) entry which is preliminary data.</text>
</comment>
<evidence type="ECO:0000313" key="3">
    <source>
        <dbReference type="Proteomes" id="UP001500827"/>
    </source>
</evidence>
<accession>A0ABP7KW69</accession>
<keyword evidence="3" id="KW-1185">Reference proteome</keyword>
<dbReference type="PANTHER" id="PTHR33121">
    <property type="entry name" value="CYCLIC DI-GMP PHOSPHODIESTERASE PDEF"/>
    <property type="match status" value="1"/>
</dbReference>
<sequence>MHGWDTMFEWGRRASDRATPTSADPVRDLMLEGAIAHEQIEVLFQPLIEPSTGRIVGAEALARSPVVTSAEALFARASAAGLDERLSRLVQRKALRCAAAWEGPLKDLKISINLLPQDLARENFEQWFLDEISTAGIDPARVTAEITESALLIDQSAVADRLARLRDMGVTIAIDDFGTGYASLAYLTTLPLDMLKIDRGLITHIVGGSRDRIVVKAMIRLARELGLKVVVEGVESTAQLALLAEWGCDLYQGFIGAGALTHEELTRFVAAVQVEAAA</sequence>
<dbReference type="Proteomes" id="UP001500827">
    <property type="component" value="Unassembled WGS sequence"/>
</dbReference>
<dbReference type="CDD" id="cd01948">
    <property type="entry name" value="EAL"/>
    <property type="match status" value="1"/>
</dbReference>
<reference evidence="3" key="1">
    <citation type="journal article" date="2019" name="Int. J. Syst. Evol. Microbiol.">
        <title>The Global Catalogue of Microorganisms (GCM) 10K type strain sequencing project: providing services to taxonomists for standard genome sequencing and annotation.</title>
        <authorList>
            <consortium name="The Broad Institute Genomics Platform"/>
            <consortium name="The Broad Institute Genome Sequencing Center for Infectious Disease"/>
            <person name="Wu L."/>
            <person name="Ma J."/>
        </authorList>
    </citation>
    <scope>NUCLEOTIDE SEQUENCE [LARGE SCALE GENOMIC DNA]</scope>
    <source>
        <strain evidence="3">JCM 17543</strain>
    </source>
</reference>
<dbReference type="PANTHER" id="PTHR33121:SF70">
    <property type="entry name" value="SIGNALING PROTEIN YKOW"/>
    <property type="match status" value="1"/>
</dbReference>
<dbReference type="InterPro" id="IPR050706">
    <property type="entry name" value="Cyclic-di-GMP_PDE-like"/>
</dbReference>
<dbReference type="PROSITE" id="PS50883">
    <property type="entry name" value="EAL"/>
    <property type="match status" value="1"/>
</dbReference>
<evidence type="ECO:0000313" key="2">
    <source>
        <dbReference type="EMBL" id="GAA3886778.1"/>
    </source>
</evidence>
<organism evidence="2 3">
    <name type="scientific">Sphingomonas limnosediminicola</name>
    <dbReference type="NCBI Taxonomy" id="940133"/>
    <lineage>
        <taxon>Bacteria</taxon>
        <taxon>Pseudomonadati</taxon>
        <taxon>Pseudomonadota</taxon>
        <taxon>Alphaproteobacteria</taxon>
        <taxon>Sphingomonadales</taxon>
        <taxon>Sphingomonadaceae</taxon>
        <taxon>Sphingomonas</taxon>
    </lineage>
</organism>
<dbReference type="EMBL" id="BAABBM010000001">
    <property type="protein sequence ID" value="GAA3886778.1"/>
    <property type="molecule type" value="Genomic_DNA"/>
</dbReference>
<name>A0ABP7KW69_9SPHN</name>
<protein>
    <recommendedName>
        <fullName evidence="1">EAL domain-containing protein</fullName>
    </recommendedName>
</protein>
<evidence type="ECO:0000259" key="1">
    <source>
        <dbReference type="PROSITE" id="PS50883"/>
    </source>
</evidence>
<dbReference type="Pfam" id="PF00563">
    <property type="entry name" value="EAL"/>
    <property type="match status" value="1"/>
</dbReference>
<dbReference type="InterPro" id="IPR035919">
    <property type="entry name" value="EAL_sf"/>
</dbReference>
<dbReference type="InterPro" id="IPR001633">
    <property type="entry name" value="EAL_dom"/>
</dbReference>
<dbReference type="Gene3D" id="3.20.20.450">
    <property type="entry name" value="EAL domain"/>
    <property type="match status" value="1"/>
</dbReference>
<dbReference type="SUPFAM" id="SSF141868">
    <property type="entry name" value="EAL domain-like"/>
    <property type="match status" value="1"/>
</dbReference>
<dbReference type="SMART" id="SM00052">
    <property type="entry name" value="EAL"/>
    <property type="match status" value="1"/>
</dbReference>
<proteinExistence type="predicted"/>